<feature type="domain" description="Clu" evidence="4">
    <location>
        <begin position="329"/>
        <end position="574"/>
    </location>
</feature>
<dbReference type="InterPro" id="IPR011990">
    <property type="entry name" value="TPR-like_helical_dom_sf"/>
</dbReference>
<dbReference type="InterPro" id="IPR027523">
    <property type="entry name" value="CLU_prot"/>
</dbReference>
<dbReference type="InParanoid" id="A0A6J2QFE2"/>
<evidence type="ECO:0000313" key="6">
    <source>
        <dbReference type="RefSeq" id="XP_029295982.1"/>
    </source>
</evidence>
<dbReference type="Pfam" id="PF00536">
    <property type="entry name" value="SAM_1"/>
    <property type="match status" value="1"/>
</dbReference>
<name>A0A6J2QFE2_COTGO</name>
<dbReference type="SUPFAM" id="SSF47769">
    <property type="entry name" value="SAM/Pointed domain"/>
    <property type="match status" value="1"/>
</dbReference>
<dbReference type="Gene3D" id="1.10.150.50">
    <property type="entry name" value="Transcription Factor, Ets-1"/>
    <property type="match status" value="1"/>
</dbReference>
<dbReference type="KEGG" id="cgob:115013671"/>
<dbReference type="PANTHER" id="PTHR12601">
    <property type="entry name" value="EUKARYOTIC TRANSLATION INITIATION FACTOR 3 SUBUNIT EIF-3"/>
    <property type="match status" value="1"/>
</dbReference>
<dbReference type="Proteomes" id="UP000504630">
    <property type="component" value="Chromosome 9"/>
</dbReference>
<evidence type="ECO:0000256" key="1">
    <source>
        <dbReference type="ARBA" id="ARBA00022490"/>
    </source>
</evidence>
<dbReference type="FunFam" id="3.30.2280.10:FF:000002">
    <property type="entry name" value="Clustered mitochondria protein homolog"/>
    <property type="match status" value="1"/>
</dbReference>
<dbReference type="SMART" id="SM00454">
    <property type="entry name" value="SAM"/>
    <property type="match status" value="1"/>
</dbReference>
<dbReference type="CDD" id="cd15466">
    <property type="entry name" value="CLU-central"/>
    <property type="match status" value="1"/>
</dbReference>
<dbReference type="GO" id="GO:0046872">
    <property type="term" value="F:metal ion binding"/>
    <property type="evidence" value="ECO:0007669"/>
    <property type="project" value="InterPro"/>
</dbReference>
<evidence type="ECO:0000256" key="2">
    <source>
        <dbReference type="SAM" id="MobiDB-lite"/>
    </source>
</evidence>
<feature type="region of interest" description="Disordered" evidence="2">
    <location>
        <begin position="1"/>
        <end position="24"/>
    </location>
</feature>
<dbReference type="PANTHER" id="PTHR12601:SF41">
    <property type="entry name" value="CLUSTERED MITOCHONDRIA PROTEIN HOMOLOG"/>
    <property type="match status" value="1"/>
</dbReference>
<dbReference type="GO" id="GO:0005737">
    <property type="term" value="C:cytoplasm"/>
    <property type="evidence" value="ECO:0007669"/>
    <property type="project" value="TreeGrafter"/>
</dbReference>
<dbReference type="InterPro" id="IPR025697">
    <property type="entry name" value="CLU_dom"/>
</dbReference>
<proteinExistence type="predicted"/>
<feature type="compositionally biased region" description="Polar residues" evidence="2">
    <location>
        <begin position="1558"/>
        <end position="1569"/>
    </location>
</feature>
<reference evidence="6" key="1">
    <citation type="submission" date="2025-08" db="UniProtKB">
        <authorList>
            <consortium name="RefSeq"/>
        </authorList>
    </citation>
    <scope>IDENTIFICATION</scope>
</reference>
<dbReference type="InterPro" id="IPR013761">
    <property type="entry name" value="SAM/pointed_sf"/>
</dbReference>
<dbReference type="Pfam" id="PF02862">
    <property type="entry name" value="DDHD"/>
    <property type="match status" value="1"/>
</dbReference>
<dbReference type="GO" id="GO:0048312">
    <property type="term" value="P:intracellular distribution of mitochondria"/>
    <property type="evidence" value="ECO:0007669"/>
    <property type="project" value="TreeGrafter"/>
</dbReference>
<dbReference type="PROSITE" id="PS51823">
    <property type="entry name" value="CLU"/>
    <property type="match status" value="1"/>
</dbReference>
<dbReference type="GO" id="GO:0003729">
    <property type="term" value="F:mRNA binding"/>
    <property type="evidence" value="ECO:0007669"/>
    <property type="project" value="TreeGrafter"/>
</dbReference>
<dbReference type="InterPro" id="IPR023231">
    <property type="entry name" value="GSKIP_dom_sf"/>
</dbReference>
<dbReference type="PROSITE" id="PS51043">
    <property type="entry name" value="DDHD"/>
    <property type="match status" value="1"/>
</dbReference>
<evidence type="ECO:0000259" key="4">
    <source>
        <dbReference type="PROSITE" id="PS51823"/>
    </source>
</evidence>
<gene>
    <name evidence="6" type="primary">LOC115013671</name>
</gene>
<feature type="compositionally biased region" description="Basic and acidic residues" evidence="2">
    <location>
        <begin position="589"/>
        <end position="598"/>
    </location>
</feature>
<feature type="domain" description="DDHD" evidence="3">
    <location>
        <begin position="1598"/>
        <end position="1837"/>
    </location>
</feature>
<evidence type="ECO:0000259" key="3">
    <source>
        <dbReference type="PROSITE" id="PS51043"/>
    </source>
</evidence>
<dbReference type="Pfam" id="PF13236">
    <property type="entry name" value="CLU"/>
    <property type="match status" value="1"/>
</dbReference>
<dbReference type="Pfam" id="PF13374">
    <property type="entry name" value="TPR_10"/>
    <property type="match status" value="1"/>
</dbReference>
<accession>A0A6J2QFE2</accession>
<dbReference type="Pfam" id="PF12807">
    <property type="entry name" value="eIF3_p135"/>
    <property type="match status" value="1"/>
</dbReference>
<protein>
    <submittedName>
        <fullName evidence="6">Clustered mitochondria protein homolog</fullName>
    </submittedName>
</protein>
<evidence type="ECO:0000313" key="5">
    <source>
        <dbReference type="Proteomes" id="UP000504630"/>
    </source>
</evidence>
<keyword evidence="5" id="KW-1185">Reference proteome</keyword>
<dbReference type="SMART" id="SM01127">
    <property type="entry name" value="DDHD"/>
    <property type="match status" value="1"/>
</dbReference>
<dbReference type="SUPFAM" id="SSF103107">
    <property type="entry name" value="Hypothetical protein c14orf129, hspc210"/>
    <property type="match status" value="1"/>
</dbReference>
<dbReference type="InterPro" id="IPR057825">
    <property type="entry name" value="WWE_SEC23-DDH2"/>
</dbReference>
<dbReference type="GeneID" id="115013671"/>
<dbReference type="Pfam" id="PF23464">
    <property type="entry name" value="WWE_3"/>
    <property type="match status" value="1"/>
</dbReference>
<dbReference type="InterPro" id="IPR033646">
    <property type="entry name" value="CLU-central"/>
</dbReference>
<dbReference type="InterPro" id="IPR001660">
    <property type="entry name" value="SAM"/>
</dbReference>
<feature type="region of interest" description="Disordered" evidence="2">
    <location>
        <begin position="1539"/>
        <end position="1569"/>
    </location>
</feature>
<dbReference type="OrthoDB" id="1414216at2759"/>
<organism evidence="5 6">
    <name type="scientific">Cottoperca gobio</name>
    <name type="common">Frogmouth</name>
    <name type="synonym">Aphritis gobio</name>
    <dbReference type="NCBI Taxonomy" id="56716"/>
    <lineage>
        <taxon>Eukaryota</taxon>
        <taxon>Metazoa</taxon>
        <taxon>Chordata</taxon>
        <taxon>Craniata</taxon>
        <taxon>Vertebrata</taxon>
        <taxon>Euteleostomi</taxon>
        <taxon>Actinopterygii</taxon>
        <taxon>Neopterygii</taxon>
        <taxon>Teleostei</taxon>
        <taxon>Neoteleostei</taxon>
        <taxon>Acanthomorphata</taxon>
        <taxon>Eupercaria</taxon>
        <taxon>Perciformes</taxon>
        <taxon>Notothenioidei</taxon>
        <taxon>Bovichtidae</taxon>
        <taxon>Cottoperca</taxon>
    </lineage>
</organism>
<dbReference type="RefSeq" id="XP_029295982.1">
    <property type="nucleotide sequence ID" value="XM_029440122.1"/>
</dbReference>
<dbReference type="SUPFAM" id="SSF48452">
    <property type="entry name" value="TPR-like"/>
    <property type="match status" value="2"/>
</dbReference>
<dbReference type="Gene3D" id="1.25.40.10">
    <property type="entry name" value="Tetratricopeptide repeat domain"/>
    <property type="match status" value="1"/>
</dbReference>
<sequence>MKDKVRRGGGRNQAKADAMSMTGGKDDVGVRQHEDTSFPVKIQGAGVEPFDLQVHGFWLVQDAVMALLSRDEVCPRSNLSLSLAGTTLEPLAELQSLKGLKPGAILRLVEEPYTARSSRHHLARVLELLRASGPQDALREGRSPSILETLTHTHTQTPDSRIPNGKTLKRSLSNTKTETTNQDVAPPEYLLPGSSERPLMALLPHSSQPEAPSYLRDLSLSCWNPAPGHRKLQGDFLYITVVTMEERRCDITSCPKGFFLNRSTEGVFDPRPAQSSPVCHSFTDLLCYISPVFKQTLTTLKNGSQLPPVEVMPTPYHTLSWLGPPCASRTHKNTFSRLGVDEQPETQAPDWNEEMQVARDLPQGSLEERLQRDRAILQVNGAFVRAVTQGAEMVVDGFVDPVNGNPEDPAFLWGGLFISQGATSAMFGGYRGRRAAQRLELQGVQAYSNITELQGLHILPTAIVDYRGVRLSAQGLAPGLEGSEQDQAAAAPASRGLLYGMNAGPQESPQRRQLLQLLAQAAKYLSLQRHVVVGHNNHKVPLFTSVDAQGLLGADGRFYILDVFRTFPADANFCPEVETEGQTVTGEEESNKSCEEGEEKKGCVKEGWPENYHSDAGLPKSFPHGLCRLRPELVQAFIQHKHCQYTQHVRETLDENGGLEECATACDSRATTAVRAACKAVGSVSDIIFEMRLNPSVFSPEVSFPPGESTTTKLQERLLREAAAFIITHQIPAFLEYCLHSNEAPMDGASLKQALHQRGISLRYLGHVITNISQSEHKERLRHIMRSVIGEIFTRSTRRVFNNFLQGVDMPSLSAAVSHFLCCLLVPHFTPAPVGEETKKKSRRRGRGAGAGAAESTLWSTLTGAELWNLICQDAAETYGISDDLGSGPNHLVEHYGLQKLSLLREFCLKTGVQLRLRDYVLDNQNKAPIGPDDVLNIFPVVKHIEMPTVDASKAHRTAQAFIQKGLLDKAHENLKEAVFLFGRVCDLNPEACYCHNLLAKVAFVQGKAAEARSIQLKAVVISERVFGFDHPNTIQQYALLAVYVFAGGETALAQKCLLRARLLMLTVHGEDHPYIATLDTCLGLVLTGDQKEQFLKNALRLNTSFFGPSHVHTALNQHLLAQWMCSKGEYRSAMTHEKEALTAFTSMVSISACEIGDKEGGEIVIAVEGERYDVHVRERKRYAVYWEQGPTEVRRCSWFYKGDKDTRFMPYPEDFCKNLEEAYMIAVTLNEWKRKLEFPNGETVILHNPKLIMQYQPMGLQDEWVSSPSEQTRPRTVKRGVDNISVEIPDGEPEKVDHLVFMVHGIGPACDLRFRSIIQCVNDFRSASLSLLASHYKRAQQDGQVGRVEFLPVNWHSALHGDATGVDEDIQRITLPSISRLRHFTNDTLLDLFFYNSPTYCQTIVDTVASEINKLHTLFKQRHTEFNGAISVVGHSLGSLILFDLLTNQRTGSEAREGVPSGEPFRLSGDTLQETLTRLDLQQYLDTLQAENLDLESLALCQDGDLKDLGIPLGPRKKILNYVRRKWLSENCKTGGVHLPPGLQVPPQVTSDHDGDQSSGVTTPQSQFHRAQSVTSAVDYEYFNVGIGQVSIDYPQLAFHPQTFFAFGSPIGMFLTVRGLKHIDPNYTFPTCKSFYNIYHPYDPVAYRLEPMIVTEVDLEPMLIPHHKGRKRMHLELKDSLTRMSMDLKNNVLGSLRTAWQSFARLPVAALPPVDDGDTTIAGHLQETQASAAVTDSAKRDGKSADIWTKILEWPRALHKHYFKGSCDEVESSVSAEQREQSEIKVGMLNGGRRIDFVLQEKPIESFNEYLFAIQSHLCYWESEDTALLLLKEIYDKLGVAFEQPQQ</sequence>
<keyword evidence="1" id="KW-0963">Cytoplasm</keyword>
<feature type="region of interest" description="Disordered" evidence="2">
    <location>
        <begin position="578"/>
        <end position="598"/>
    </location>
</feature>
<dbReference type="InterPro" id="IPR004177">
    <property type="entry name" value="DDHD_dom"/>
</dbReference>